<evidence type="ECO:0000256" key="1">
    <source>
        <dbReference type="SAM" id="MobiDB-lite"/>
    </source>
</evidence>
<protein>
    <submittedName>
        <fullName evidence="2">Vegetative cell wall protein gp1-like isoform X5</fullName>
    </submittedName>
</protein>
<dbReference type="AlphaFoldDB" id="A0AAX6FHE0"/>
<evidence type="ECO:0000313" key="2">
    <source>
        <dbReference type="EMBL" id="KAJ6815588.1"/>
    </source>
</evidence>
<reference evidence="2" key="2">
    <citation type="submission" date="2023-04" db="EMBL/GenBank/DDBJ databases">
        <authorList>
            <person name="Bruccoleri R.E."/>
            <person name="Oakeley E.J."/>
            <person name="Faust A.-M."/>
            <person name="Dessus-Babus S."/>
            <person name="Altorfer M."/>
            <person name="Burckhardt D."/>
            <person name="Oertli M."/>
            <person name="Naumann U."/>
            <person name="Petersen F."/>
            <person name="Wong J."/>
        </authorList>
    </citation>
    <scope>NUCLEOTIDE SEQUENCE</scope>
    <source>
        <strain evidence="2">GSM-AAB239-AS_SAM_17_03QT</strain>
        <tissue evidence="2">Leaf</tissue>
    </source>
</reference>
<feature type="compositionally biased region" description="Low complexity" evidence="1">
    <location>
        <begin position="94"/>
        <end position="104"/>
    </location>
</feature>
<organism evidence="2 3">
    <name type="scientific">Iris pallida</name>
    <name type="common">Sweet iris</name>
    <dbReference type="NCBI Taxonomy" id="29817"/>
    <lineage>
        <taxon>Eukaryota</taxon>
        <taxon>Viridiplantae</taxon>
        <taxon>Streptophyta</taxon>
        <taxon>Embryophyta</taxon>
        <taxon>Tracheophyta</taxon>
        <taxon>Spermatophyta</taxon>
        <taxon>Magnoliopsida</taxon>
        <taxon>Liliopsida</taxon>
        <taxon>Asparagales</taxon>
        <taxon>Iridaceae</taxon>
        <taxon>Iridoideae</taxon>
        <taxon>Irideae</taxon>
        <taxon>Iris</taxon>
    </lineage>
</organism>
<accession>A0AAX6FHE0</accession>
<feature type="compositionally biased region" description="Basic and acidic residues" evidence="1">
    <location>
        <begin position="192"/>
        <end position="202"/>
    </location>
</feature>
<keyword evidence="3" id="KW-1185">Reference proteome</keyword>
<gene>
    <name evidence="2" type="ORF">M6B38_133985</name>
</gene>
<dbReference type="Proteomes" id="UP001140949">
    <property type="component" value="Unassembled WGS sequence"/>
</dbReference>
<evidence type="ECO:0000313" key="3">
    <source>
        <dbReference type="Proteomes" id="UP001140949"/>
    </source>
</evidence>
<feature type="region of interest" description="Disordered" evidence="1">
    <location>
        <begin position="1"/>
        <end position="21"/>
    </location>
</feature>
<comment type="caution">
    <text evidence="2">The sequence shown here is derived from an EMBL/GenBank/DDBJ whole genome shotgun (WGS) entry which is preliminary data.</text>
</comment>
<feature type="compositionally biased region" description="Low complexity" evidence="1">
    <location>
        <begin position="155"/>
        <end position="167"/>
    </location>
</feature>
<proteinExistence type="predicted"/>
<sequence>MTARMGLWHGSSTAPFGPDQADGRRWLARRRRRSGGLHGRVFGRRDGIWSWSSMETATSAGRRGAVTASSGGQCLLFPPSILQRPLRPLRHPPRLSGRPPANYLVPPPSPPLSVDQAPFRWTIPPPLSGPPAPVSAAPAPPFAAAPTLPPRRPPILRSSHPSGSSRSADGLPPSGRRSPLLGVLGRSRHSHPPGDLRPRGDGNSRCLGKRTRMARPSQRRPQQRRQTELGAVAWR</sequence>
<reference evidence="2" key="1">
    <citation type="journal article" date="2023" name="GigaByte">
        <title>Genome assembly of the bearded iris, Iris pallida Lam.</title>
        <authorList>
            <person name="Bruccoleri R.E."/>
            <person name="Oakeley E.J."/>
            <person name="Faust A.M.E."/>
            <person name="Altorfer M."/>
            <person name="Dessus-Babus S."/>
            <person name="Burckhardt D."/>
            <person name="Oertli M."/>
            <person name="Naumann U."/>
            <person name="Petersen F."/>
            <person name="Wong J."/>
        </authorList>
    </citation>
    <scope>NUCLEOTIDE SEQUENCE</scope>
    <source>
        <strain evidence="2">GSM-AAB239-AS_SAM_17_03QT</strain>
    </source>
</reference>
<dbReference type="EMBL" id="JANAVB010028818">
    <property type="protein sequence ID" value="KAJ6815588.1"/>
    <property type="molecule type" value="Genomic_DNA"/>
</dbReference>
<name>A0AAX6FHE0_IRIPA</name>
<feature type="compositionally biased region" description="Pro residues" evidence="1">
    <location>
        <begin position="123"/>
        <end position="153"/>
    </location>
</feature>
<feature type="region of interest" description="Disordered" evidence="1">
    <location>
        <begin position="85"/>
        <end position="235"/>
    </location>
</feature>
<feature type="compositionally biased region" description="Basic residues" evidence="1">
    <location>
        <begin position="207"/>
        <end position="223"/>
    </location>
</feature>